<reference evidence="2" key="1">
    <citation type="journal article" date="2014" name="Front. Microbiol.">
        <title>High frequency of phylogenetically diverse reductive dehalogenase-homologous genes in deep subseafloor sedimentary metagenomes.</title>
        <authorList>
            <person name="Kawai M."/>
            <person name="Futagami T."/>
            <person name="Toyoda A."/>
            <person name="Takaki Y."/>
            <person name="Nishi S."/>
            <person name="Hori S."/>
            <person name="Arai W."/>
            <person name="Tsubouchi T."/>
            <person name="Morono Y."/>
            <person name="Uchiyama I."/>
            <person name="Ito T."/>
            <person name="Fujiyama A."/>
            <person name="Inagaki F."/>
            <person name="Takami H."/>
        </authorList>
    </citation>
    <scope>NUCLEOTIDE SEQUENCE</scope>
    <source>
        <strain evidence="2">Expedition CK06-06</strain>
    </source>
</reference>
<gene>
    <name evidence="2" type="ORF">S01H1_75035</name>
</gene>
<evidence type="ECO:0000313" key="2">
    <source>
        <dbReference type="EMBL" id="GAG46535.1"/>
    </source>
</evidence>
<dbReference type="AlphaFoldDB" id="X0XTG6"/>
<evidence type="ECO:0000256" key="1">
    <source>
        <dbReference type="SAM" id="Coils"/>
    </source>
</evidence>
<protein>
    <submittedName>
        <fullName evidence="2">Uncharacterized protein</fullName>
    </submittedName>
</protein>
<proteinExistence type="predicted"/>
<accession>X0XTG6</accession>
<sequence>DVCLDKEVYDWAMEYLDRALVRDSSETRNELHKLKRKVSQTQATLDALLLKAAQAEDNLAEEFMRLAGQKQQELVLLQRRIEQIETGKQENSRDPAKILELAQHLAGQYVTLPAPQKRQIADSVFSNLQLDDVTLCGNYRLPFSILAENGDHPLNYAREDSNL</sequence>
<keyword evidence="1" id="KW-0175">Coiled coil</keyword>
<organism evidence="2">
    <name type="scientific">marine sediment metagenome</name>
    <dbReference type="NCBI Taxonomy" id="412755"/>
    <lineage>
        <taxon>unclassified sequences</taxon>
        <taxon>metagenomes</taxon>
        <taxon>ecological metagenomes</taxon>
    </lineage>
</organism>
<comment type="caution">
    <text evidence="2">The sequence shown here is derived from an EMBL/GenBank/DDBJ whole genome shotgun (WGS) entry which is preliminary data.</text>
</comment>
<dbReference type="EMBL" id="BARS01050234">
    <property type="protein sequence ID" value="GAG46535.1"/>
    <property type="molecule type" value="Genomic_DNA"/>
</dbReference>
<feature type="coiled-coil region" evidence="1">
    <location>
        <begin position="24"/>
        <end position="58"/>
    </location>
</feature>
<feature type="non-terminal residue" evidence="2">
    <location>
        <position position="1"/>
    </location>
</feature>
<name>X0XTG6_9ZZZZ</name>